<accession>A0A2P2N4A7</accession>
<feature type="transmembrane region" description="Helical" evidence="1">
    <location>
        <begin position="5"/>
        <end position="23"/>
    </location>
</feature>
<protein>
    <submittedName>
        <fullName evidence="2">Uncharacterized protein</fullName>
    </submittedName>
</protein>
<keyword evidence="1" id="KW-0812">Transmembrane</keyword>
<proteinExistence type="predicted"/>
<dbReference type="AlphaFoldDB" id="A0A2P2N4A7"/>
<evidence type="ECO:0000256" key="1">
    <source>
        <dbReference type="SAM" id="Phobius"/>
    </source>
</evidence>
<sequence length="128" mass="14835">MSMRYFFFLLLVNSCAIIGNLLPKEDLVSQFAGFFFFQLSFDWQFGIFVKFLALQVYCITCCNSNRRLKGIYKVEQSPWLVCLLSGRCTFVFCDNIKLAKHRRPNIMPRLLTCLCAAAEVCDPQDFCL</sequence>
<organism evidence="2">
    <name type="scientific">Rhizophora mucronata</name>
    <name type="common">Asiatic mangrove</name>
    <dbReference type="NCBI Taxonomy" id="61149"/>
    <lineage>
        <taxon>Eukaryota</taxon>
        <taxon>Viridiplantae</taxon>
        <taxon>Streptophyta</taxon>
        <taxon>Embryophyta</taxon>
        <taxon>Tracheophyta</taxon>
        <taxon>Spermatophyta</taxon>
        <taxon>Magnoliopsida</taxon>
        <taxon>eudicotyledons</taxon>
        <taxon>Gunneridae</taxon>
        <taxon>Pentapetalae</taxon>
        <taxon>rosids</taxon>
        <taxon>fabids</taxon>
        <taxon>Malpighiales</taxon>
        <taxon>Rhizophoraceae</taxon>
        <taxon>Rhizophora</taxon>
    </lineage>
</organism>
<feature type="transmembrane region" description="Helical" evidence="1">
    <location>
        <begin position="43"/>
        <end position="63"/>
    </location>
</feature>
<name>A0A2P2N4A7_RHIMU</name>
<evidence type="ECO:0000313" key="2">
    <source>
        <dbReference type="EMBL" id="MBX37303.1"/>
    </source>
</evidence>
<reference evidence="2" key="1">
    <citation type="submission" date="2018-02" db="EMBL/GenBank/DDBJ databases">
        <title>Rhizophora mucronata_Transcriptome.</title>
        <authorList>
            <person name="Meera S.P."/>
            <person name="Sreeshan A."/>
            <person name="Augustine A."/>
        </authorList>
    </citation>
    <scope>NUCLEOTIDE SEQUENCE</scope>
    <source>
        <tissue evidence="2">Leaf</tissue>
    </source>
</reference>
<keyword evidence="1" id="KW-0472">Membrane</keyword>
<keyword evidence="1" id="KW-1133">Transmembrane helix</keyword>
<dbReference type="EMBL" id="GGEC01056819">
    <property type="protein sequence ID" value="MBX37303.1"/>
    <property type="molecule type" value="Transcribed_RNA"/>
</dbReference>